<feature type="transmembrane region" description="Helical" evidence="2">
    <location>
        <begin position="195"/>
        <end position="220"/>
    </location>
</feature>
<evidence type="ECO:0000313" key="3">
    <source>
        <dbReference type="EnsemblPlants" id="Ma07_p05210.1"/>
    </source>
</evidence>
<keyword evidence="4" id="KW-1185">Reference proteome</keyword>
<evidence type="ECO:0000256" key="2">
    <source>
        <dbReference type="SAM" id="Phobius"/>
    </source>
</evidence>
<reference evidence="3" key="1">
    <citation type="submission" date="2021-05" db="UniProtKB">
        <authorList>
            <consortium name="EnsemblPlants"/>
        </authorList>
    </citation>
    <scope>IDENTIFICATION</scope>
    <source>
        <strain evidence="3">subsp. malaccensis</strain>
    </source>
</reference>
<organism evidence="3 4">
    <name type="scientific">Musa acuminata subsp. malaccensis</name>
    <name type="common">Wild banana</name>
    <name type="synonym">Musa malaccensis</name>
    <dbReference type="NCBI Taxonomy" id="214687"/>
    <lineage>
        <taxon>Eukaryota</taxon>
        <taxon>Viridiplantae</taxon>
        <taxon>Streptophyta</taxon>
        <taxon>Embryophyta</taxon>
        <taxon>Tracheophyta</taxon>
        <taxon>Spermatophyta</taxon>
        <taxon>Magnoliopsida</taxon>
        <taxon>Liliopsida</taxon>
        <taxon>Zingiberales</taxon>
        <taxon>Musaceae</taxon>
        <taxon>Musa</taxon>
    </lineage>
</organism>
<feature type="transmembrane region" description="Helical" evidence="2">
    <location>
        <begin position="288"/>
        <end position="310"/>
    </location>
</feature>
<feature type="transmembrane region" description="Helical" evidence="2">
    <location>
        <begin position="162"/>
        <end position="189"/>
    </location>
</feature>
<dbReference type="InParanoid" id="A0A804JSE7"/>
<proteinExistence type="predicted"/>
<dbReference type="AlphaFoldDB" id="A0A804JSE7"/>
<feature type="transmembrane region" description="Helical" evidence="2">
    <location>
        <begin position="249"/>
        <end position="276"/>
    </location>
</feature>
<feature type="transmembrane region" description="Helical" evidence="2">
    <location>
        <begin position="115"/>
        <end position="141"/>
    </location>
</feature>
<dbReference type="Gramene" id="Ma07_t05210.1">
    <property type="protein sequence ID" value="Ma07_p05210.1"/>
    <property type="gene ID" value="Ma07_g05210"/>
</dbReference>
<evidence type="ECO:0008006" key="5">
    <source>
        <dbReference type="Google" id="ProtNLM"/>
    </source>
</evidence>
<name>A0A804JSE7_MUSAM</name>
<protein>
    <recommendedName>
        <fullName evidence="5">Transmembrane protein</fullName>
    </recommendedName>
</protein>
<keyword evidence="2" id="KW-0472">Membrane</keyword>
<dbReference type="OMA" id="VIEEDCY"/>
<dbReference type="Proteomes" id="UP000012960">
    <property type="component" value="Unplaced"/>
</dbReference>
<dbReference type="PANTHER" id="PTHR34483:SF7">
    <property type="entry name" value="TRANSMEMBRANE PROTEIN"/>
    <property type="match status" value="1"/>
</dbReference>
<evidence type="ECO:0000313" key="4">
    <source>
        <dbReference type="Proteomes" id="UP000012960"/>
    </source>
</evidence>
<keyword evidence="2" id="KW-0812">Transmembrane</keyword>
<evidence type="ECO:0000256" key="1">
    <source>
        <dbReference type="SAM" id="MobiDB-lite"/>
    </source>
</evidence>
<dbReference type="EnsemblPlants" id="Ma07_t05210.1">
    <property type="protein sequence ID" value="Ma07_p05210.1"/>
    <property type="gene ID" value="Ma07_g05210"/>
</dbReference>
<dbReference type="PANTHER" id="PTHR34483">
    <property type="entry name" value="OS09G0129800 PROTEIN"/>
    <property type="match status" value="1"/>
</dbReference>
<sequence>MGRHGHSLRNSSELKLSPPLPWQTHHHTPVRTFKIFKEAFLLPKTNPSLILSVFLIYFLAAFLYLAAFQLSTSSLLIDLTKKLNSLVTADPSSPTYFQLLAAILHDTKELTSVEVVFIIIGMIVTYVVKTITVYALAMTYVKKLLTLKELLCNVKRIMKGPIITQFLVSLLSYGYAVLLMVVVLVLWFISDGSTFLLILVGLLAFVAVVWYLYLATLFFLSITVSVVERDCYGVRAVARATELIKGNKWAGVGIIIIPIIVAIPIAAVYVTASVFVPLGLWSQLVAELVYMLAIEVLSFFVCAAFAVYYYECRRSHGEVTPDMVGNAVYTALPTADAV</sequence>
<feature type="transmembrane region" description="Helical" evidence="2">
    <location>
        <begin position="49"/>
        <end position="70"/>
    </location>
</feature>
<keyword evidence="2" id="KW-1133">Transmembrane helix</keyword>
<accession>A0A804JSE7</accession>
<feature type="region of interest" description="Disordered" evidence="1">
    <location>
        <begin position="1"/>
        <end position="20"/>
    </location>
</feature>